<organism evidence="1 2">
    <name type="scientific">Phenylobacterium soli</name>
    <dbReference type="NCBI Taxonomy" id="2170551"/>
    <lineage>
        <taxon>Bacteria</taxon>
        <taxon>Pseudomonadati</taxon>
        <taxon>Pseudomonadota</taxon>
        <taxon>Alphaproteobacteria</taxon>
        <taxon>Caulobacterales</taxon>
        <taxon>Caulobacteraceae</taxon>
        <taxon>Phenylobacterium</taxon>
    </lineage>
</organism>
<dbReference type="InterPro" id="IPR011008">
    <property type="entry name" value="Dimeric_a/b-barrel"/>
</dbReference>
<dbReference type="SUPFAM" id="SSF54909">
    <property type="entry name" value="Dimeric alpha+beta barrel"/>
    <property type="match status" value="1"/>
</dbReference>
<accession>A0A328AM95</accession>
<evidence type="ECO:0000313" key="2">
    <source>
        <dbReference type="Proteomes" id="UP000249254"/>
    </source>
</evidence>
<dbReference type="RefSeq" id="WP_111528295.1">
    <property type="nucleotide sequence ID" value="NZ_JBHRSG010000004.1"/>
</dbReference>
<evidence type="ECO:0008006" key="3">
    <source>
        <dbReference type="Google" id="ProtNLM"/>
    </source>
</evidence>
<dbReference type="Gene3D" id="3.30.70.100">
    <property type="match status" value="1"/>
</dbReference>
<proteinExistence type="predicted"/>
<sequence length="99" mass="10829">MIAILWRYAAAPGAEARFAEVYGPKGDWARLFGRAPGYVRTELLRGADGGFATLDYWDGPESFEAFKAAFGEAYAELDARCEALTEREEKVGVFEVVGG</sequence>
<dbReference type="Proteomes" id="UP000249254">
    <property type="component" value="Unassembled WGS sequence"/>
</dbReference>
<protein>
    <recommendedName>
        <fullName evidence="3">ABM domain-containing protein</fullName>
    </recommendedName>
</protein>
<name>A0A328AM95_9CAUL</name>
<gene>
    <name evidence="1" type="ORF">DJ017_08420</name>
</gene>
<keyword evidence="2" id="KW-1185">Reference proteome</keyword>
<comment type="caution">
    <text evidence="1">The sequence shown here is derived from an EMBL/GenBank/DDBJ whole genome shotgun (WGS) entry which is preliminary data.</text>
</comment>
<dbReference type="EMBL" id="QFYQ01000001">
    <property type="protein sequence ID" value="RAK54544.1"/>
    <property type="molecule type" value="Genomic_DNA"/>
</dbReference>
<reference evidence="2" key="1">
    <citation type="submission" date="2018-05" db="EMBL/GenBank/DDBJ databases">
        <authorList>
            <person name="Li X."/>
        </authorList>
    </citation>
    <scope>NUCLEOTIDE SEQUENCE [LARGE SCALE GENOMIC DNA]</scope>
    <source>
        <strain evidence="2">LX32</strain>
    </source>
</reference>
<dbReference type="AlphaFoldDB" id="A0A328AM95"/>
<evidence type="ECO:0000313" key="1">
    <source>
        <dbReference type="EMBL" id="RAK54544.1"/>
    </source>
</evidence>